<dbReference type="Gene3D" id="3.40.50.2300">
    <property type="match status" value="1"/>
</dbReference>
<keyword evidence="1" id="KW-0059">Arsenical resistance</keyword>
<reference evidence="3 4" key="1">
    <citation type="submission" date="2018-08" db="EMBL/GenBank/DDBJ databases">
        <title>Genome analysis of the thermophilic bacterium of the candidate phylum Aminicenantes from deep subsurface aquifer revealed its physiology and ecological role.</title>
        <authorList>
            <person name="Kadnikov V.V."/>
            <person name="Mardanov A.V."/>
            <person name="Beletsky A.V."/>
            <person name="Karnachuk O.V."/>
            <person name="Ravin N.V."/>
        </authorList>
    </citation>
    <scope>NUCLEOTIDE SEQUENCE [LARGE SCALE GENOMIC DNA]</scope>
    <source>
        <strain evidence="3">BY38</strain>
    </source>
</reference>
<dbReference type="Pfam" id="PF01451">
    <property type="entry name" value="LMWPc"/>
    <property type="match status" value="1"/>
</dbReference>
<dbReference type="GO" id="GO:0046685">
    <property type="term" value="P:response to arsenic-containing substance"/>
    <property type="evidence" value="ECO:0007669"/>
    <property type="project" value="UniProtKB-KW"/>
</dbReference>
<dbReference type="InterPro" id="IPR023485">
    <property type="entry name" value="Ptyr_pPase"/>
</dbReference>
<evidence type="ECO:0000256" key="1">
    <source>
        <dbReference type="ARBA" id="ARBA00022849"/>
    </source>
</evidence>
<organism evidence="3 4">
    <name type="scientific">Candidatus Saccharicenans subterraneus</name>
    <dbReference type="NCBI Taxonomy" id="2508984"/>
    <lineage>
        <taxon>Bacteria</taxon>
        <taxon>Candidatus Aminicenantota</taxon>
        <taxon>Candidatus Aminicenantia</taxon>
        <taxon>Candidatus Aminicenantales</taxon>
        <taxon>Candidatus Saccharicenantaceae</taxon>
        <taxon>Candidatus Saccharicenans</taxon>
    </lineage>
</organism>
<dbReference type="Proteomes" id="UP000257323">
    <property type="component" value="Unassembled WGS sequence"/>
</dbReference>
<dbReference type="SUPFAM" id="SSF52788">
    <property type="entry name" value="Phosphotyrosine protein phosphatases I"/>
    <property type="match status" value="1"/>
</dbReference>
<dbReference type="AlphaFoldDB" id="A0A3E2BMZ2"/>
<dbReference type="PANTHER" id="PTHR43428">
    <property type="entry name" value="ARSENATE REDUCTASE"/>
    <property type="match status" value="1"/>
</dbReference>
<proteinExistence type="predicted"/>
<evidence type="ECO:0000259" key="2">
    <source>
        <dbReference type="SMART" id="SM00226"/>
    </source>
</evidence>
<feature type="domain" description="Phosphotyrosine protein phosphatase I" evidence="2">
    <location>
        <begin position="4"/>
        <end position="140"/>
    </location>
</feature>
<gene>
    <name evidence="3" type="ORF">OP8BY_2018</name>
</gene>
<comment type="caution">
    <text evidence="3">The sequence shown here is derived from an EMBL/GenBank/DDBJ whole genome shotgun (WGS) entry which is preliminary data.</text>
</comment>
<dbReference type="PANTHER" id="PTHR43428:SF1">
    <property type="entry name" value="ARSENATE REDUCTASE"/>
    <property type="match status" value="1"/>
</dbReference>
<name>A0A3E2BMZ2_9BACT</name>
<sequence length="147" mass="16653">MEKIRVLFVCDDNSLRSPMAEAWLNHLGQGDFLARSAGFEPGTLNPLAVAVMQEVGLDISGHQTRSVFELYTAGELFAYVITLCDPATAERCPIFPGVTRVANWPFTDPTREEIPETEKRQKVRELRDLIRERVEKFIQMTRPDSQG</sequence>
<evidence type="ECO:0000313" key="4">
    <source>
        <dbReference type="Proteomes" id="UP000257323"/>
    </source>
</evidence>
<evidence type="ECO:0000313" key="3">
    <source>
        <dbReference type="EMBL" id="RFT16012.1"/>
    </source>
</evidence>
<dbReference type="EMBL" id="QUAH01000005">
    <property type="protein sequence ID" value="RFT16012.1"/>
    <property type="molecule type" value="Genomic_DNA"/>
</dbReference>
<dbReference type="SMART" id="SM00226">
    <property type="entry name" value="LMWPc"/>
    <property type="match status" value="1"/>
</dbReference>
<accession>A0A3E2BMZ2</accession>
<dbReference type="CDD" id="cd16345">
    <property type="entry name" value="LMWP_ArsC"/>
    <property type="match status" value="1"/>
</dbReference>
<protein>
    <submittedName>
        <fullName evidence="3">Arsenate reductase</fullName>
    </submittedName>
</protein>
<dbReference type="InterPro" id="IPR036196">
    <property type="entry name" value="Ptyr_pPase_sf"/>
</dbReference>